<dbReference type="VEuPathDB" id="TriTrypDB:C3747_13g110"/>
<comment type="similarity">
    <text evidence="1 2">Belongs to the Rab GDI family.</text>
</comment>
<organism evidence="3 4">
    <name type="scientific">Trypanosoma cruzi</name>
    <dbReference type="NCBI Taxonomy" id="5693"/>
    <lineage>
        <taxon>Eukaryota</taxon>
        <taxon>Discoba</taxon>
        <taxon>Euglenozoa</taxon>
        <taxon>Kinetoplastea</taxon>
        <taxon>Metakinetoplastina</taxon>
        <taxon>Trypanosomatida</taxon>
        <taxon>Trypanosomatidae</taxon>
        <taxon>Trypanosoma</taxon>
        <taxon>Schizotrypanum</taxon>
    </lineage>
</organism>
<dbReference type="VEuPathDB" id="TriTrypDB:TcBrA4_0129720"/>
<dbReference type="GO" id="GO:0005737">
    <property type="term" value="C:cytoplasm"/>
    <property type="evidence" value="ECO:0007669"/>
    <property type="project" value="TreeGrafter"/>
</dbReference>
<dbReference type="PANTHER" id="PTHR11787:SF8">
    <property type="entry name" value="RAB GDP DISSOCIATION INHIBITOR"/>
    <property type="match status" value="1"/>
</dbReference>
<dbReference type="Gene3D" id="3.50.50.60">
    <property type="entry name" value="FAD/NAD(P)-binding domain"/>
    <property type="match status" value="1"/>
</dbReference>
<dbReference type="PRINTS" id="PR00892">
    <property type="entry name" value="RABGDI"/>
</dbReference>
<evidence type="ECO:0000256" key="2">
    <source>
        <dbReference type="RuleBase" id="RU363124"/>
    </source>
</evidence>
<dbReference type="InterPro" id="IPR036188">
    <property type="entry name" value="FAD/NAD-bd_sf"/>
</dbReference>
<dbReference type="VEuPathDB" id="TriTrypDB:TCSYLVIO_004370"/>
<dbReference type="SUPFAM" id="SSF51905">
    <property type="entry name" value="FAD/NAD(P)-binding domain"/>
    <property type="match status" value="2"/>
</dbReference>
<accession>A0A2V2VFM0</accession>
<dbReference type="PRINTS" id="PR00891">
    <property type="entry name" value="RABGDIREP"/>
</dbReference>
<dbReference type="VEuPathDB" id="TriTrypDB:TCDM_06527"/>
<dbReference type="GO" id="GO:0016192">
    <property type="term" value="P:vesicle-mediated transport"/>
    <property type="evidence" value="ECO:0007669"/>
    <property type="project" value="TreeGrafter"/>
</dbReference>
<dbReference type="EMBL" id="PRFA01000023">
    <property type="protein sequence ID" value="PWU95229.1"/>
    <property type="molecule type" value="Genomic_DNA"/>
</dbReference>
<dbReference type="VEuPathDB" id="TriTrypDB:C4B63_23g102"/>
<dbReference type="PANTHER" id="PTHR11787">
    <property type="entry name" value="RAB GDP-DISSOCIATION INHIBITOR"/>
    <property type="match status" value="1"/>
</dbReference>
<dbReference type="GO" id="GO:0005093">
    <property type="term" value="F:Rab GDP-dissociation inhibitor activity"/>
    <property type="evidence" value="ECO:0007669"/>
    <property type="project" value="InterPro"/>
</dbReference>
<name>A0A2V2VFM0_TRYCR</name>
<dbReference type="GO" id="GO:0007264">
    <property type="term" value="P:small GTPase-mediated signal transduction"/>
    <property type="evidence" value="ECO:0007669"/>
    <property type="project" value="InterPro"/>
</dbReference>
<dbReference type="Gene3D" id="1.10.405.10">
    <property type="entry name" value="Guanine Nucleotide Dissociation Inhibitor, domain 1"/>
    <property type="match status" value="1"/>
</dbReference>
<dbReference type="Proteomes" id="UP000246121">
    <property type="component" value="Unassembled WGS sequence"/>
</dbReference>
<dbReference type="VEuPathDB" id="TriTrypDB:TcG_04041"/>
<protein>
    <recommendedName>
        <fullName evidence="2">Rab GDP dissociation inhibitor</fullName>
    </recommendedName>
</protein>
<dbReference type="AlphaFoldDB" id="A0A2V2VFM0"/>
<dbReference type="Gene3D" id="3.30.519.10">
    <property type="entry name" value="Guanine Nucleotide Dissociation Inhibitor, domain 2"/>
    <property type="match status" value="1"/>
</dbReference>
<dbReference type="VEuPathDB" id="TriTrypDB:TcCLB.510329.60"/>
<evidence type="ECO:0000256" key="1">
    <source>
        <dbReference type="ARBA" id="ARBA00005593"/>
    </source>
</evidence>
<comment type="caution">
    <text evidence="3">The sequence shown here is derived from an EMBL/GenBank/DDBJ whole genome shotgun (WGS) entry which is preliminary data.</text>
</comment>
<dbReference type="InterPro" id="IPR018203">
    <property type="entry name" value="GDP_dissociation_inhibitor"/>
</dbReference>
<dbReference type="VEuPathDB" id="TriTrypDB:ECC02_001676"/>
<dbReference type="InterPro" id="IPR000806">
    <property type="entry name" value="RabGDI"/>
</dbReference>
<proteinExistence type="inferred from homology"/>
<dbReference type="VEuPathDB" id="TriTrypDB:TcCL_NonESM11215"/>
<evidence type="ECO:0000313" key="4">
    <source>
        <dbReference type="Proteomes" id="UP000246121"/>
    </source>
</evidence>
<dbReference type="FunFam" id="1.10.405.10:FF:000001">
    <property type="entry name" value="Rab GDP dissociation inhibitor"/>
    <property type="match status" value="1"/>
</dbReference>
<dbReference type="OrthoDB" id="9446342at2759"/>
<dbReference type="VEuPathDB" id="TriTrypDB:Tc_MARK_3171"/>
<reference evidence="3 4" key="1">
    <citation type="journal article" date="2018" name="Microb. Genom.">
        <title>Expanding an expanded genome: long-read sequencing of Trypanosoma cruzi.</title>
        <authorList>
            <person name="Berna L."/>
            <person name="Rodriguez M."/>
            <person name="Chiribao M.L."/>
            <person name="Parodi-Talice A."/>
            <person name="Pita S."/>
            <person name="Rijo G."/>
            <person name="Alvarez-Valin F."/>
            <person name="Robello C."/>
        </authorList>
    </citation>
    <scope>NUCLEOTIDE SEQUENCE [LARGE SCALE GENOMIC DNA]</scope>
    <source>
        <strain evidence="3 4">Dm28c</strain>
    </source>
</reference>
<dbReference type="Pfam" id="PF00996">
    <property type="entry name" value="GDI"/>
    <property type="match status" value="1"/>
</dbReference>
<dbReference type="GO" id="GO:0015031">
    <property type="term" value="P:protein transport"/>
    <property type="evidence" value="ECO:0007669"/>
    <property type="project" value="InterPro"/>
</dbReference>
<evidence type="ECO:0000313" key="3">
    <source>
        <dbReference type="EMBL" id="PWU95229.1"/>
    </source>
</evidence>
<sequence>MEESYDAVVCGTGLTECVLSGLLSVNGYKVLHVDRNPYYGGESASLNLEQLYQKFNKGAPPASLGRSHLYNVDLIPKVLMCAGELVKILRCTVIDRYNMEFMLIDNSFVIKDGKIAKVPATEAEALMSPLMGFFEKRKAAKLFQFMGNYDPKNPKTHKNYNLHALTMAQLYKEFGIGNDTIDFVGHAVALHTNDDYMQRPAIETVMRCKLYEESFNMYATSPYVYPLYGSGELPQAFSRLCAVYGGTYMLQTPVTKVNFNEQGAFESIESNGKKAYAKLIVGDPSYFPDRVKNCGKVVRCIAIMNHPIPNLKVDCNSCQIIIPQKELKRNNDMYILQLGANNKVCPEGYYIAIIGTVVENAENPEMDILPGLRVIGDTLETFISVSDLYEPMEDGKVSRCFISNSYDAATHFESAATNILDLFQRIHGKPCDFESMKQLGGAANA</sequence>
<dbReference type="VEuPathDB" id="TriTrypDB:BCY84_15212"/>
<gene>
    <name evidence="3" type="ORF">C4B63_23g102</name>
</gene>